<dbReference type="InterPro" id="IPR055399">
    <property type="entry name" value="CC_BshC"/>
</dbReference>
<dbReference type="NCBIfam" id="TIGR03998">
    <property type="entry name" value="thiol_BshC"/>
    <property type="match status" value="1"/>
</dbReference>
<dbReference type="InterPro" id="IPR011199">
    <property type="entry name" value="Bacillithiol_biosynth_BshC"/>
</dbReference>
<keyword evidence="6" id="KW-1185">Reference proteome</keyword>
<evidence type="ECO:0000259" key="4">
    <source>
        <dbReference type="Pfam" id="PF24850"/>
    </source>
</evidence>
<dbReference type="Proteomes" id="UP000318138">
    <property type="component" value="Chromosome"/>
</dbReference>
<dbReference type="KEGG" id="psua:FLK61_33110"/>
<organism evidence="5 6">
    <name type="scientific">Paenalkalicoccus suaedae</name>
    <dbReference type="NCBI Taxonomy" id="2592382"/>
    <lineage>
        <taxon>Bacteria</taxon>
        <taxon>Bacillati</taxon>
        <taxon>Bacillota</taxon>
        <taxon>Bacilli</taxon>
        <taxon>Bacillales</taxon>
        <taxon>Bacillaceae</taxon>
        <taxon>Paenalkalicoccus</taxon>
    </lineage>
</organism>
<dbReference type="AlphaFoldDB" id="A0A859FFS9"/>
<dbReference type="EC" id="6.-.-.-" evidence="2"/>
<comment type="similarity">
    <text evidence="2">Belongs to the BshC family.</text>
</comment>
<sequence length="539" mass="62221">MQVLTNTTYEKPSFLHSYIKHDAQVHRYFDYSLDDTRARYDEITKYTYQRTELTSALRAFQENYHPDPSAYAQIERLKDPTSVVVVGGQQAGFLTGPLYTVNKIISILHEAKRVERALSKPVIPLFWIAGEDHDVDEVNHTYVHDKEAVKRIRLPERNDVKTPASERYIDPKAAKEQVLTLFKHLPETMYTESLLEELLNDLTKEVTYTTWCAMILHRLFEGTGLVLMDAADPSIREIERPIFADMVSQNERIRANFLETARTFQQEGYGEPITIEEENAHLFYHDGDQRFLLSATETGFVEKNGSRTWTKEELSDAVQAGNIQLSNNVVTRPVMQDMLLPVHTFIAGPGELKYWSVLKDIFHLFGHHMPIIRPRLQVTLLSRSVSKWLDHYELDLVRVSQQGTEELRNQVINESKVVDHEALFEHVSHVVNNELNDMLQKLAHIEQIEGIHETAKSKLMKTLGHYEARVTKKVEQKQAVKLSRLLMIEAEMKPEESLQERQLNVYSFLNAHGGDLVKRISHIVEELDVDAATHIYLKL</sequence>
<keyword evidence="1 2" id="KW-0436">Ligase</keyword>
<evidence type="ECO:0000259" key="3">
    <source>
        <dbReference type="Pfam" id="PF10079"/>
    </source>
</evidence>
<dbReference type="GO" id="GO:0016874">
    <property type="term" value="F:ligase activity"/>
    <property type="evidence" value="ECO:0007669"/>
    <property type="project" value="UniProtKB-UniRule"/>
</dbReference>
<dbReference type="InterPro" id="IPR055398">
    <property type="entry name" value="Rossmann-like_BshC"/>
</dbReference>
<dbReference type="RefSeq" id="WP_176009567.1">
    <property type="nucleotide sequence ID" value="NZ_CP041372.2"/>
</dbReference>
<evidence type="ECO:0000313" key="6">
    <source>
        <dbReference type="Proteomes" id="UP000318138"/>
    </source>
</evidence>
<dbReference type="HAMAP" id="MF_01867">
    <property type="entry name" value="BshC"/>
    <property type="match status" value="1"/>
</dbReference>
<accession>A0A859FFS9</accession>
<gene>
    <name evidence="2 5" type="primary">bshC</name>
    <name evidence="5" type="ORF">FLK61_33110</name>
</gene>
<reference evidence="6" key="1">
    <citation type="submission" date="2019-07" db="EMBL/GenBank/DDBJ databases">
        <title>Bacillus alkalisoli sp. nov. isolated from saline soil.</title>
        <authorList>
            <person name="Sun J.-Q."/>
            <person name="Xu L."/>
        </authorList>
    </citation>
    <scope>NUCLEOTIDE SEQUENCE [LARGE SCALE GENOMIC DNA]</scope>
    <source>
        <strain evidence="6">M4U3P1</strain>
    </source>
</reference>
<name>A0A859FFS9_9BACI</name>
<evidence type="ECO:0000256" key="2">
    <source>
        <dbReference type="HAMAP-Rule" id="MF_01867"/>
    </source>
</evidence>
<dbReference type="Pfam" id="PF10079">
    <property type="entry name" value="Rossmann-like_BshC"/>
    <property type="match status" value="1"/>
</dbReference>
<proteinExistence type="inferred from homology"/>
<feature type="domain" description="Bacillithiol biosynthesis BshC N-terminal Rossmann-like" evidence="3">
    <location>
        <begin position="5"/>
        <end position="376"/>
    </location>
</feature>
<dbReference type="Pfam" id="PF24850">
    <property type="entry name" value="CC_BshC"/>
    <property type="match status" value="1"/>
</dbReference>
<dbReference type="EMBL" id="CP041372">
    <property type="protein sequence ID" value="QKS71532.1"/>
    <property type="molecule type" value="Genomic_DNA"/>
</dbReference>
<dbReference type="PIRSF" id="PIRSF012535">
    <property type="entry name" value="UCP012535"/>
    <property type="match status" value="1"/>
</dbReference>
<evidence type="ECO:0000256" key="1">
    <source>
        <dbReference type="ARBA" id="ARBA00022598"/>
    </source>
</evidence>
<protein>
    <recommendedName>
        <fullName evidence="2">Putative cysteine ligase BshC</fullName>
        <ecNumber evidence="2">6.-.-.-</ecNumber>
    </recommendedName>
</protein>
<comment type="function">
    <text evidence="2">Involved in bacillithiol (BSH) biosynthesis. May catalyze the last step of the pathway, the addition of cysteine to glucosamine malate (GlcN-Mal) to generate BSH.</text>
</comment>
<evidence type="ECO:0000313" key="5">
    <source>
        <dbReference type="EMBL" id="QKS71532.1"/>
    </source>
</evidence>
<feature type="domain" description="Bacillithiol biosynthesis BshC C-terminal coiled-coil" evidence="4">
    <location>
        <begin position="378"/>
        <end position="528"/>
    </location>
</feature>